<keyword evidence="1" id="KW-0732">Signal</keyword>
<accession>A0ABW5XHU2</accession>
<feature type="chain" id="PRO_5046559080" evidence="1">
    <location>
        <begin position="23"/>
        <end position="539"/>
    </location>
</feature>
<comment type="caution">
    <text evidence="2">The sequence shown here is derived from an EMBL/GenBank/DDBJ whole genome shotgun (WGS) entry which is preliminary data.</text>
</comment>
<gene>
    <name evidence="2" type="ORF">ACFSYC_00425</name>
</gene>
<organism evidence="2 3">
    <name type="scientific">Mucilaginibacter antarcticus</name>
    <dbReference type="NCBI Taxonomy" id="1855725"/>
    <lineage>
        <taxon>Bacteria</taxon>
        <taxon>Pseudomonadati</taxon>
        <taxon>Bacteroidota</taxon>
        <taxon>Sphingobacteriia</taxon>
        <taxon>Sphingobacteriales</taxon>
        <taxon>Sphingobacteriaceae</taxon>
        <taxon>Mucilaginibacter</taxon>
    </lineage>
</organism>
<dbReference type="InterPro" id="IPR026950">
    <property type="entry name" value="Caps_assemb_Wzi"/>
</dbReference>
<dbReference type="EMBL" id="JBHUON010000001">
    <property type="protein sequence ID" value="MFD2863135.1"/>
    <property type="molecule type" value="Genomic_DNA"/>
</dbReference>
<proteinExistence type="predicted"/>
<feature type="signal peptide" evidence="1">
    <location>
        <begin position="1"/>
        <end position="22"/>
    </location>
</feature>
<reference evidence="3" key="1">
    <citation type="journal article" date="2019" name="Int. J. Syst. Evol. Microbiol.">
        <title>The Global Catalogue of Microorganisms (GCM) 10K type strain sequencing project: providing services to taxonomists for standard genome sequencing and annotation.</title>
        <authorList>
            <consortium name="The Broad Institute Genomics Platform"/>
            <consortium name="The Broad Institute Genome Sequencing Center for Infectious Disease"/>
            <person name="Wu L."/>
            <person name="Ma J."/>
        </authorList>
    </citation>
    <scope>NUCLEOTIDE SEQUENCE [LARGE SCALE GENOMIC DNA]</scope>
    <source>
        <strain evidence="3">KCTC 52232</strain>
    </source>
</reference>
<evidence type="ECO:0000256" key="1">
    <source>
        <dbReference type="SAM" id="SignalP"/>
    </source>
</evidence>
<dbReference type="Pfam" id="PF14052">
    <property type="entry name" value="Caps_assemb_Wzi"/>
    <property type="match status" value="1"/>
</dbReference>
<sequence>MKKILSSAILLLIFVKVGMAQAQYQPYSYQFYQKFNEDLYSTQTSIHTSLRPFVIDNALRHRYDSLMNYGTDSTKKRSWAHRKLFNEHLLEIKQSDYTFFADIVGDVNIGRDLSGKKSTWLNSRGYQLGGTIGKNFYFFSSGWENQAVFADYMTNYINQVGIVPGQAYDRSFGKNTKDWSDVTAIISFTPVKYLNVELGQDRNFIGDGYRSLLLSDFASTYPFLKLTGTLGNVKYMAMWSHMTDPARPAFQYTNGYKRKWGVFHYLDWNVNKRLSVGFFDAVIWADRDSVSGGKRGFDVAYANPIIFLRPIEAGNGSPDNAMIGVNAKYKITNGVTAYGQFYLDEFRAQDFFAGDGSIKNKYAWQIGLKGANLLNIKSLNYLVEYNGALPFTYSETTYITNYTHNGEPLAHPFGANFKEVVAMLNYSYKRFDFSGQLNYGHYGLDLTNQYFGKDIFIPYTQTAKLYANYIGQGLTTDMTFGEFKVAYLLNPKYNLRVELGGLYRQEKNAQFTDKTMLIQFGIRSSFRTIYNDLASYRRR</sequence>
<dbReference type="InterPro" id="IPR038636">
    <property type="entry name" value="Wzi_sf"/>
</dbReference>
<name>A0ABW5XHU2_9SPHI</name>
<keyword evidence="3" id="KW-1185">Reference proteome</keyword>
<protein>
    <submittedName>
        <fullName evidence="2">Gliding motility protein RemB</fullName>
    </submittedName>
</protein>
<evidence type="ECO:0000313" key="3">
    <source>
        <dbReference type="Proteomes" id="UP001597601"/>
    </source>
</evidence>
<evidence type="ECO:0000313" key="2">
    <source>
        <dbReference type="EMBL" id="MFD2863135.1"/>
    </source>
</evidence>
<dbReference type="Gene3D" id="2.40.160.130">
    <property type="entry name" value="Capsule assembly protein Wzi"/>
    <property type="match status" value="1"/>
</dbReference>
<dbReference type="Proteomes" id="UP001597601">
    <property type="component" value="Unassembled WGS sequence"/>
</dbReference>
<dbReference type="RefSeq" id="WP_377122174.1">
    <property type="nucleotide sequence ID" value="NZ_JBHUON010000001.1"/>
</dbReference>